<evidence type="ECO:0000256" key="2">
    <source>
        <dbReference type="ARBA" id="ARBA00022525"/>
    </source>
</evidence>
<evidence type="ECO:0000256" key="4">
    <source>
        <dbReference type="SAM" id="MobiDB-lite"/>
    </source>
</evidence>
<protein>
    <submittedName>
        <fullName evidence="6">Type I secretion C-terminal target domain-containing protein</fullName>
    </submittedName>
</protein>
<reference evidence="6 7" key="1">
    <citation type="journal article" date="2021" name="Int. J. Syst. Evol. Microbiol.">
        <title>Amazonocrinis nigriterrae gen. nov., sp. nov., Atlanticothrix silvestris gen. nov., sp. nov. and Dendronalium phyllosphericum gen. nov., sp. nov., nostocacean cyanobacteria from Brazilian environments.</title>
        <authorList>
            <person name="Alvarenga D.O."/>
            <person name="Andreote A.P.D."/>
            <person name="Branco L.H.Z."/>
            <person name="Delbaje E."/>
            <person name="Cruz R.B."/>
            <person name="Varani A.M."/>
            <person name="Fiore M.F."/>
        </authorList>
    </citation>
    <scope>NUCLEOTIDE SEQUENCE [LARGE SCALE GENOMIC DNA]</scope>
    <source>
        <strain evidence="6 7">CENA357</strain>
    </source>
</reference>
<dbReference type="SUPFAM" id="SSF51120">
    <property type="entry name" value="beta-Roll"/>
    <property type="match status" value="1"/>
</dbReference>
<dbReference type="GO" id="GO:0005615">
    <property type="term" value="C:extracellular space"/>
    <property type="evidence" value="ECO:0007669"/>
    <property type="project" value="InterPro"/>
</dbReference>
<dbReference type="GO" id="GO:0005509">
    <property type="term" value="F:calcium ion binding"/>
    <property type="evidence" value="ECO:0007669"/>
    <property type="project" value="InterPro"/>
</dbReference>
<dbReference type="InterPro" id="IPR011049">
    <property type="entry name" value="Serralysin-like_metalloprot_C"/>
</dbReference>
<proteinExistence type="predicted"/>
<dbReference type="NCBIfam" id="TIGR03661">
    <property type="entry name" value="T1SS_VCA0849"/>
    <property type="match status" value="1"/>
</dbReference>
<evidence type="ECO:0000313" key="6">
    <source>
        <dbReference type="EMBL" id="MBH8551154.1"/>
    </source>
</evidence>
<keyword evidence="2" id="KW-0964">Secreted</keyword>
<dbReference type="InterPro" id="IPR013858">
    <property type="entry name" value="Peptidase_M10B_C"/>
</dbReference>
<dbReference type="InterPro" id="IPR019960">
    <property type="entry name" value="T1SS_VCA0849"/>
</dbReference>
<evidence type="ECO:0000256" key="3">
    <source>
        <dbReference type="ARBA" id="ARBA00022737"/>
    </source>
</evidence>
<evidence type="ECO:0000256" key="1">
    <source>
        <dbReference type="ARBA" id="ARBA00004613"/>
    </source>
</evidence>
<feature type="domain" description="Peptidase M10 serralysin C-terminal" evidence="5">
    <location>
        <begin position="73"/>
        <end position="160"/>
    </location>
</feature>
<evidence type="ECO:0000313" key="7">
    <source>
        <dbReference type="Proteomes" id="UP000599391"/>
    </source>
</evidence>
<dbReference type="Gene3D" id="2.150.10.10">
    <property type="entry name" value="Serralysin-like metalloprotease, C-terminal"/>
    <property type="match status" value="1"/>
</dbReference>
<dbReference type="EMBL" id="JAECZB010000002">
    <property type="protein sequence ID" value="MBH8551154.1"/>
    <property type="molecule type" value="Genomic_DNA"/>
</dbReference>
<keyword evidence="7" id="KW-1185">Reference proteome</keyword>
<comment type="caution">
    <text evidence="6">The sequence shown here is derived from an EMBL/GenBank/DDBJ whole genome shotgun (WGS) entry which is preliminary data.</text>
</comment>
<evidence type="ECO:0000259" key="5">
    <source>
        <dbReference type="Pfam" id="PF08548"/>
    </source>
</evidence>
<dbReference type="PRINTS" id="PR00313">
    <property type="entry name" value="CABNDNGRPT"/>
</dbReference>
<keyword evidence="3" id="KW-0677">Repeat</keyword>
<name>A0A8J7KY73_9CYAN</name>
<accession>A0A8J7KY73</accession>
<comment type="subcellular location">
    <subcellularLocation>
        <location evidence="1">Secreted</location>
    </subcellularLocation>
</comment>
<feature type="region of interest" description="Disordered" evidence="4">
    <location>
        <begin position="63"/>
        <end position="82"/>
    </location>
</feature>
<dbReference type="Pfam" id="PF08548">
    <property type="entry name" value="Peptidase_M10_C"/>
    <property type="match status" value="1"/>
</dbReference>
<dbReference type="Proteomes" id="UP000599391">
    <property type="component" value="Unassembled WGS sequence"/>
</dbReference>
<dbReference type="AlphaFoldDB" id="A0A8J7KY73"/>
<gene>
    <name evidence="6" type="ORF">I8751_01870</name>
</gene>
<organism evidence="6 7">
    <name type="scientific">Atlanticothrix silvestris CENA357</name>
    <dbReference type="NCBI Taxonomy" id="1725252"/>
    <lineage>
        <taxon>Bacteria</taxon>
        <taxon>Bacillati</taxon>
        <taxon>Cyanobacteriota</taxon>
        <taxon>Cyanophyceae</taxon>
        <taxon>Nostocales</taxon>
        <taxon>Nodulariaceae</taxon>
        <taxon>Atlanticothrix</taxon>
        <taxon>Atlanticothrix silvestris</taxon>
    </lineage>
</organism>
<sequence length="190" mass="20075">MASLAVGQSFADITITPVDDGLVEGSETVTLTLATGIDYDLDTSNTFATATISDSINIINGGNNRDPLTGTEGSDKIVGGTGSKTITGGAGNDEFVYTNIREVGHRIADFTVGSDKIVLTELLDSLANGDYNGSNAFTDGYVRLLQGSTTNSTILQIDRDSFNGSAVFRPFIQLDNVTPQTMNNINNFVF</sequence>